<gene>
    <name evidence="1" type="ORF">LCGC14_1642870</name>
</gene>
<name>A0A0F9KEY5_9ZZZZ</name>
<reference evidence="1" key="1">
    <citation type="journal article" date="2015" name="Nature">
        <title>Complex archaea that bridge the gap between prokaryotes and eukaryotes.</title>
        <authorList>
            <person name="Spang A."/>
            <person name="Saw J.H."/>
            <person name="Jorgensen S.L."/>
            <person name="Zaremba-Niedzwiedzka K."/>
            <person name="Martijn J."/>
            <person name="Lind A.E."/>
            <person name="van Eijk R."/>
            <person name="Schleper C."/>
            <person name="Guy L."/>
            <person name="Ettema T.J."/>
        </authorList>
    </citation>
    <scope>NUCLEOTIDE SEQUENCE</scope>
</reference>
<evidence type="ECO:0000313" key="1">
    <source>
        <dbReference type="EMBL" id="KKM20703.1"/>
    </source>
</evidence>
<dbReference type="AlphaFoldDB" id="A0A0F9KEY5"/>
<organism evidence="1">
    <name type="scientific">marine sediment metagenome</name>
    <dbReference type="NCBI Taxonomy" id="412755"/>
    <lineage>
        <taxon>unclassified sequences</taxon>
        <taxon>metagenomes</taxon>
        <taxon>ecological metagenomes</taxon>
    </lineage>
</organism>
<accession>A0A0F9KEY5</accession>
<sequence>MNRLKCIECGFTETVDNNLIMVDCEKCEGDLTLRSIVDDE</sequence>
<proteinExistence type="predicted"/>
<protein>
    <submittedName>
        <fullName evidence="1">Uncharacterized protein</fullName>
    </submittedName>
</protein>
<comment type="caution">
    <text evidence="1">The sequence shown here is derived from an EMBL/GenBank/DDBJ whole genome shotgun (WGS) entry which is preliminary data.</text>
</comment>
<dbReference type="EMBL" id="LAZR01013711">
    <property type="protein sequence ID" value="KKM20703.1"/>
    <property type="molecule type" value="Genomic_DNA"/>
</dbReference>